<dbReference type="EMBL" id="QEAM01000124">
    <property type="protein sequence ID" value="TPX45894.1"/>
    <property type="molecule type" value="Genomic_DNA"/>
</dbReference>
<dbReference type="AlphaFoldDB" id="A0A507D392"/>
<feature type="compositionally biased region" description="Polar residues" evidence="1">
    <location>
        <begin position="1"/>
        <end position="16"/>
    </location>
</feature>
<accession>A0A507D392</accession>
<protein>
    <submittedName>
        <fullName evidence="2">Uncharacterized protein</fullName>
    </submittedName>
</protein>
<proteinExistence type="predicted"/>
<dbReference type="VEuPathDB" id="FungiDB:SeMB42_g04830"/>
<reference evidence="2 3" key="1">
    <citation type="journal article" date="2019" name="Sci. Rep.">
        <title>Comparative genomics of chytrid fungi reveal insights into the obligate biotrophic and pathogenic lifestyle of Synchytrium endobioticum.</title>
        <authorList>
            <person name="van de Vossenberg B.T.L.H."/>
            <person name="Warris S."/>
            <person name="Nguyen H.D.T."/>
            <person name="van Gent-Pelzer M.P.E."/>
            <person name="Joly D.L."/>
            <person name="van de Geest H.C."/>
            <person name="Bonants P.J.M."/>
            <person name="Smith D.S."/>
            <person name="Levesque C.A."/>
            <person name="van der Lee T.A.J."/>
        </authorList>
    </citation>
    <scope>NUCLEOTIDE SEQUENCE [LARGE SCALE GENOMIC DNA]</scope>
    <source>
        <strain evidence="2 3">LEV6574</strain>
    </source>
</reference>
<organism evidence="2 3">
    <name type="scientific">Synchytrium endobioticum</name>
    <dbReference type="NCBI Taxonomy" id="286115"/>
    <lineage>
        <taxon>Eukaryota</taxon>
        <taxon>Fungi</taxon>
        <taxon>Fungi incertae sedis</taxon>
        <taxon>Chytridiomycota</taxon>
        <taxon>Chytridiomycota incertae sedis</taxon>
        <taxon>Chytridiomycetes</taxon>
        <taxon>Synchytriales</taxon>
        <taxon>Synchytriaceae</taxon>
        <taxon>Synchytrium</taxon>
    </lineage>
</organism>
<comment type="caution">
    <text evidence="2">The sequence shown here is derived from an EMBL/GenBank/DDBJ whole genome shotgun (WGS) entry which is preliminary data.</text>
</comment>
<evidence type="ECO:0000313" key="3">
    <source>
        <dbReference type="Proteomes" id="UP000320475"/>
    </source>
</evidence>
<evidence type="ECO:0000313" key="2">
    <source>
        <dbReference type="EMBL" id="TPX45894.1"/>
    </source>
</evidence>
<feature type="region of interest" description="Disordered" evidence="1">
    <location>
        <begin position="1"/>
        <end position="21"/>
    </location>
</feature>
<gene>
    <name evidence="2" type="ORF">SeLEV6574_g03577</name>
</gene>
<evidence type="ECO:0000256" key="1">
    <source>
        <dbReference type="SAM" id="MobiDB-lite"/>
    </source>
</evidence>
<sequence>MAPRTTANSKAGTESTGHGRVDHVIPSRSIYKRRKFVDEFRAIAASADPFHIREVDEDTLYQVEMHLEDEEVEQALLTLEAIITEKAYIPSSILGQTYQCLIKISNAKKEVYSLRLMSRFLQITTRLNTLHAGSGFRAWWSYTNPETSLWSFLHQSWDMVLKNKEEGWMILNTIVDILMDDLVVQAGKAHQSMLALSLGVTERYLPLNIPQLFKFLSLLATCNDKSLERCTRSTLTIAQELLEQVSYLAEADCMDYKELASAVALWLEDLPSHQRLLILETMSAPKLRLWVCDELLSKMGVFTSKSKPYLEREASVTKLVKLHLAMKSLPSASLLLYVAYTSLYLENALELSTLSPAEEDWKQAVSDMLTSSRGSMSDADAATLDLYIAKLECLCI</sequence>
<dbReference type="Proteomes" id="UP000320475">
    <property type="component" value="Unassembled WGS sequence"/>
</dbReference>
<name>A0A507D392_9FUNG</name>